<evidence type="ECO:0000313" key="2">
    <source>
        <dbReference type="EMBL" id="KIK01854.1"/>
    </source>
</evidence>
<dbReference type="HOGENOM" id="CLU_1643986_0_0_1"/>
<proteinExistence type="predicted"/>
<feature type="compositionally biased region" description="Polar residues" evidence="1">
    <location>
        <begin position="34"/>
        <end position="53"/>
    </location>
</feature>
<gene>
    <name evidence="2" type="ORF">K443DRAFT_544743</name>
</gene>
<organism evidence="2 3">
    <name type="scientific">Laccaria amethystina LaAM-08-1</name>
    <dbReference type="NCBI Taxonomy" id="1095629"/>
    <lineage>
        <taxon>Eukaryota</taxon>
        <taxon>Fungi</taxon>
        <taxon>Dikarya</taxon>
        <taxon>Basidiomycota</taxon>
        <taxon>Agaricomycotina</taxon>
        <taxon>Agaricomycetes</taxon>
        <taxon>Agaricomycetidae</taxon>
        <taxon>Agaricales</taxon>
        <taxon>Agaricineae</taxon>
        <taxon>Hydnangiaceae</taxon>
        <taxon>Laccaria</taxon>
    </lineage>
</organism>
<protein>
    <submittedName>
        <fullName evidence="2">Uncharacterized protein</fullName>
    </submittedName>
</protein>
<dbReference type="Proteomes" id="UP000054477">
    <property type="component" value="Unassembled WGS sequence"/>
</dbReference>
<keyword evidence="3" id="KW-1185">Reference proteome</keyword>
<sequence length="161" mass="18107">MDELSALPPDIPWKRAPRIRTSSLMSPQRAFANLSPTTTRRTQSPETPGSGLTPTYVSSGCFYTGQIYSLRKAHIQTTSTYSRPLPDDISSKAQRVNTGYIPHPYLPCRLEACRHSTPLDHHLPCNRMRGFRHTIGVSVHCCSRNKIMPLHLLEDVLEVPI</sequence>
<accession>A0A0C9XK17</accession>
<dbReference type="AlphaFoldDB" id="A0A0C9XK17"/>
<evidence type="ECO:0000313" key="3">
    <source>
        <dbReference type="Proteomes" id="UP000054477"/>
    </source>
</evidence>
<reference evidence="3" key="2">
    <citation type="submission" date="2015-01" db="EMBL/GenBank/DDBJ databases">
        <title>Evolutionary Origins and Diversification of the Mycorrhizal Mutualists.</title>
        <authorList>
            <consortium name="DOE Joint Genome Institute"/>
            <consortium name="Mycorrhizal Genomics Consortium"/>
            <person name="Kohler A."/>
            <person name="Kuo A."/>
            <person name="Nagy L.G."/>
            <person name="Floudas D."/>
            <person name="Copeland A."/>
            <person name="Barry K.W."/>
            <person name="Cichocki N."/>
            <person name="Veneault-Fourrey C."/>
            <person name="LaButti K."/>
            <person name="Lindquist E.A."/>
            <person name="Lipzen A."/>
            <person name="Lundell T."/>
            <person name="Morin E."/>
            <person name="Murat C."/>
            <person name="Riley R."/>
            <person name="Ohm R."/>
            <person name="Sun H."/>
            <person name="Tunlid A."/>
            <person name="Henrissat B."/>
            <person name="Grigoriev I.V."/>
            <person name="Hibbett D.S."/>
            <person name="Martin F."/>
        </authorList>
    </citation>
    <scope>NUCLEOTIDE SEQUENCE [LARGE SCALE GENOMIC DNA]</scope>
    <source>
        <strain evidence="3">LaAM-08-1</strain>
    </source>
</reference>
<name>A0A0C9XK17_9AGAR</name>
<dbReference type="EMBL" id="KN838600">
    <property type="protein sequence ID" value="KIK01854.1"/>
    <property type="molecule type" value="Genomic_DNA"/>
</dbReference>
<evidence type="ECO:0000256" key="1">
    <source>
        <dbReference type="SAM" id="MobiDB-lite"/>
    </source>
</evidence>
<reference evidence="2 3" key="1">
    <citation type="submission" date="2014-04" db="EMBL/GenBank/DDBJ databases">
        <authorList>
            <consortium name="DOE Joint Genome Institute"/>
            <person name="Kuo A."/>
            <person name="Kohler A."/>
            <person name="Nagy L.G."/>
            <person name="Floudas D."/>
            <person name="Copeland A."/>
            <person name="Barry K.W."/>
            <person name="Cichocki N."/>
            <person name="Veneault-Fourrey C."/>
            <person name="LaButti K."/>
            <person name="Lindquist E.A."/>
            <person name="Lipzen A."/>
            <person name="Lundell T."/>
            <person name="Morin E."/>
            <person name="Murat C."/>
            <person name="Sun H."/>
            <person name="Tunlid A."/>
            <person name="Henrissat B."/>
            <person name="Grigoriev I.V."/>
            <person name="Hibbett D.S."/>
            <person name="Martin F."/>
            <person name="Nordberg H.P."/>
            <person name="Cantor M.N."/>
            <person name="Hua S.X."/>
        </authorList>
    </citation>
    <scope>NUCLEOTIDE SEQUENCE [LARGE SCALE GENOMIC DNA]</scope>
    <source>
        <strain evidence="2 3">LaAM-08-1</strain>
    </source>
</reference>
<feature type="region of interest" description="Disordered" evidence="1">
    <location>
        <begin position="33"/>
        <end position="53"/>
    </location>
</feature>